<dbReference type="PANTHER" id="PTHR12822:SF2">
    <property type="entry name" value="PROTEIN YIPF"/>
    <property type="match status" value="1"/>
</dbReference>
<dbReference type="GO" id="GO:0005794">
    <property type="term" value="C:Golgi apparatus"/>
    <property type="evidence" value="ECO:0007669"/>
    <property type="project" value="InterPro"/>
</dbReference>
<proteinExistence type="predicted"/>
<dbReference type="Proteomes" id="UP000288805">
    <property type="component" value="Unassembled WGS sequence"/>
</dbReference>
<dbReference type="PANTHER" id="PTHR12822">
    <property type="entry name" value="PROTEIN YIPF"/>
    <property type="match status" value="1"/>
</dbReference>
<accession>A0A438F0V3</accession>
<dbReference type="InterPro" id="IPR039765">
    <property type="entry name" value="Yip5/YIPF1/YIPF2"/>
</dbReference>
<name>A0A438F0V3_VITVI</name>
<gene>
    <name evidence="1" type="ORF">CK203_100510</name>
</gene>
<dbReference type="EMBL" id="QGNW01001151">
    <property type="protein sequence ID" value="RVW53272.1"/>
    <property type="molecule type" value="Genomic_DNA"/>
</dbReference>
<comment type="caution">
    <text evidence="1">The sequence shown here is derived from an EMBL/GenBank/DDBJ whole genome shotgun (WGS) entry which is preliminary data.</text>
</comment>
<evidence type="ECO:0000313" key="1">
    <source>
        <dbReference type="EMBL" id="RVW53272.1"/>
    </source>
</evidence>
<dbReference type="AlphaFoldDB" id="A0A438F0V3"/>
<protein>
    <submittedName>
        <fullName evidence="1">Uncharacterized protein</fullName>
    </submittedName>
</protein>
<sequence>MMKCNMASNLVPYEFDDSPFVRGTNFDDSPSCVAMGSMSLREYTIISVRGFFPRALNVWPLCQGVRLVPKLTVLHNLLQLFVTPMKMPPSLGDIALKCHKEYSTLKVVINAAQVGIKGRGVQETFSKPVPGSDESPPSGWLRSFTVAAYKPYFDVDTSDVLERIKDSLFPFNGSFSEKVASNPDLWQNFEVLALELGCKVGELTSSYLGLPLGALHKSMVVWDGGMEERVFLCKWSWRFVDERGTPWEQVISRKFEVEEGWSTRAVKEGYGVGLWKDIRKEGFLMSNKIGFSVGSGRCERCGILRVRRGDGILDSQSLLMIGRWISGVVPFDNSREEGVYGPRG</sequence>
<organism evidence="1 2">
    <name type="scientific">Vitis vinifera</name>
    <name type="common">Grape</name>
    <dbReference type="NCBI Taxonomy" id="29760"/>
    <lineage>
        <taxon>Eukaryota</taxon>
        <taxon>Viridiplantae</taxon>
        <taxon>Streptophyta</taxon>
        <taxon>Embryophyta</taxon>
        <taxon>Tracheophyta</taxon>
        <taxon>Spermatophyta</taxon>
        <taxon>Magnoliopsida</taxon>
        <taxon>eudicotyledons</taxon>
        <taxon>Gunneridae</taxon>
        <taxon>Pentapetalae</taxon>
        <taxon>rosids</taxon>
        <taxon>Vitales</taxon>
        <taxon>Vitaceae</taxon>
        <taxon>Viteae</taxon>
        <taxon>Vitis</taxon>
    </lineage>
</organism>
<evidence type="ECO:0000313" key="2">
    <source>
        <dbReference type="Proteomes" id="UP000288805"/>
    </source>
</evidence>
<dbReference type="GO" id="GO:0031267">
    <property type="term" value="F:small GTPase binding"/>
    <property type="evidence" value="ECO:0007669"/>
    <property type="project" value="InterPro"/>
</dbReference>
<dbReference type="GO" id="GO:0016192">
    <property type="term" value="P:vesicle-mediated transport"/>
    <property type="evidence" value="ECO:0007669"/>
    <property type="project" value="InterPro"/>
</dbReference>
<reference evidence="1 2" key="1">
    <citation type="journal article" date="2018" name="PLoS Genet.">
        <title>Population sequencing reveals clonal diversity and ancestral inbreeding in the grapevine cultivar Chardonnay.</title>
        <authorList>
            <person name="Roach M.J."/>
            <person name="Johnson D.L."/>
            <person name="Bohlmann J."/>
            <person name="van Vuuren H.J."/>
            <person name="Jones S.J."/>
            <person name="Pretorius I.S."/>
            <person name="Schmidt S.A."/>
            <person name="Borneman A.R."/>
        </authorList>
    </citation>
    <scope>NUCLEOTIDE SEQUENCE [LARGE SCALE GENOMIC DNA]</scope>
    <source>
        <strain evidence="2">cv. Chardonnay</strain>
        <tissue evidence="1">Leaf</tissue>
    </source>
</reference>